<sequence>MKIGLIGCGRVGITIGYFLRKKHLLYGIYDRNPNTLRNAKNILKIRKNPDYKNLIQNSDVLLFATPDDEILNAYKKAQTYLKKEKYLLHFSGLLPAELFPYKKGIHRGALHPFATFPKIITPPGRKRYILFFQGERRCLSIVRKIFSPENFIIYPINKKHKPLYHLLGVFSSNLLVALSSAIKFLMKKLNWKEEDFQRIIVPMFMETIHNVTEFGIREGLSGPLVRGDRKTIEKHLSVLKRYPELYDIYVSLSRILIRYAPMEKQKELKKILKVN</sequence>
<evidence type="ECO:0000313" key="3">
    <source>
        <dbReference type="EMBL" id="HGE78758.1"/>
    </source>
</evidence>
<dbReference type="InterPro" id="IPR036291">
    <property type="entry name" value="NAD(P)-bd_dom_sf"/>
</dbReference>
<dbReference type="PANTHER" id="PTHR40459:SF1">
    <property type="entry name" value="CONSERVED HYPOTHETICAL ALANINE AND LEUCINE RICH PROTEIN"/>
    <property type="match status" value="1"/>
</dbReference>
<dbReference type="Pfam" id="PF03807">
    <property type="entry name" value="F420_oxidored"/>
    <property type="match status" value="1"/>
</dbReference>
<accession>A0A7V3RIJ5</accession>
<reference evidence="3" key="1">
    <citation type="journal article" date="2020" name="mSystems">
        <title>Genome- and Community-Level Interaction Insights into Carbon Utilization and Element Cycling Functions of Hydrothermarchaeota in Hydrothermal Sediment.</title>
        <authorList>
            <person name="Zhou Z."/>
            <person name="Liu Y."/>
            <person name="Xu W."/>
            <person name="Pan J."/>
            <person name="Luo Z.H."/>
            <person name="Li M."/>
        </authorList>
    </citation>
    <scope>NUCLEOTIDE SEQUENCE [LARGE SCALE GENOMIC DNA]</scope>
    <source>
        <strain evidence="3">SpSt-961</strain>
    </source>
</reference>
<dbReference type="EMBL" id="DTOZ01000176">
    <property type="protein sequence ID" value="HGE78758.1"/>
    <property type="molecule type" value="Genomic_DNA"/>
</dbReference>
<dbReference type="Gene3D" id="3.40.50.720">
    <property type="entry name" value="NAD(P)-binding Rossmann-like Domain"/>
    <property type="match status" value="1"/>
</dbReference>
<dbReference type="SUPFAM" id="SSF51735">
    <property type="entry name" value="NAD(P)-binding Rossmann-fold domains"/>
    <property type="match status" value="1"/>
</dbReference>
<evidence type="ECO:0000259" key="2">
    <source>
        <dbReference type="Pfam" id="PF10728"/>
    </source>
</evidence>
<dbReference type="Gene3D" id="1.10.1040.20">
    <property type="entry name" value="ProC-like, C-terminal domain"/>
    <property type="match status" value="1"/>
</dbReference>
<dbReference type="InterPro" id="IPR028939">
    <property type="entry name" value="P5C_Rdtase_cat_N"/>
</dbReference>
<organism evidence="3">
    <name type="scientific">candidate division WOR-3 bacterium</name>
    <dbReference type="NCBI Taxonomy" id="2052148"/>
    <lineage>
        <taxon>Bacteria</taxon>
        <taxon>Bacteria division WOR-3</taxon>
    </lineage>
</organism>
<dbReference type="PANTHER" id="PTHR40459">
    <property type="entry name" value="CONSERVED HYPOTHETICAL ALANINE AND LEUCINE RICH PROTEIN"/>
    <property type="match status" value="1"/>
</dbReference>
<evidence type="ECO:0000259" key="1">
    <source>
        <dbReference type="Pfam" id="PF03807"/>
    </source>
</evidence>
<dbReference type="AlphaFoldDB" id="A0A7V3RIJ5"/>
<comment type="caution">
    <text evidence="3">The sequence shown here is derived from an EMBL/GenBank/DDBJ whole genome shotgun (WGS) entry which is preliminary data.</text>
</comment>
<dbReference type="InterPro" id="IPR018931">
    <property type="entry name" value="DUF2520"/>
</dbReference>
<protein>
    <submittedName>
        <fullName evidence="3">DUF2520 domain-containing protein</fullName>
    </submittedName>
</protein>
<proteinExistence type="predicted"/>
<dbReference type="Pfam" id="PF10728">
    <property type="entry name" value="DUF2520"/>
    <property type="match status" value="1"/>
</dbReference>
<dbReference type="InterPro" id="IPR037108">
    <property type="entry name" value="TM1727-like_C_sf"/>
</dbReference>
<name>A0A7V3RIJ5_UNCW3</name>
<dbReference type="InterPro" id="IPR008927">
    <property type="entry name" value="6-PGluconate_DH-like_C_sf"/>
</dbReference>
<gene>
    <name evidence="3" type="ORF">ENX68_07180</name>
</gene>
<feature type="domain" description="DUF2520" evidence="2">
    <location>
        <begin position="131"/>
        <end position="254"/>
    </location>
</feature>
<dbReference type="SUPFAM" id="SSF48179">
    <property type="entry name" value="6-phosphogluconate dehydrogenase C-terminal domain-like"/>
    <property type="match status" value="1"/>
</dbReference>
<feature type="domain" description="Pyrroline-5-carboxylate reductase catalytic N-terminal" evidence="1">
    <location>
        <begin position="2"/>
        <end position="85"/>
    </location>
</feature>